<dbReference type="EMBL" id="CAIIXF020000004">
    <property type="protein sequence ID" value="CAH1780914.1"/>
    <property type="molecule type" value="Genomic_DNA"/>
</dbReference>
<accession>A0A8S4NHB2</accession>
<dbReference type="PANTHER" id="PTHR15031:SF6">
    <property type="entry name" value="CARTILAGE INTERMEDIATE LAYER PROTEIN 1-LIKE ISOFORM X1"/>
    <property type="match status" value="1"/>
</dbReference>
<reference evidence="2" key="1">
    <citation type="submission" date="2022-03" db="EMBL/GenBank/DDBJ databases">
        <authorList>
            <person name="Martin C."/>
        </authorList>
    </citation>
    <scope>NUCLEOTIDE SEQUENCE</scope>
</reference>
<protein>
    <recommendedName>
        <fullName evidence="1">Cartilage intermediate layer protein 1/2 beta-sandwich domain-containing protein</fullName>
    </recommendedName>
</protein>
<dbReference type="SUPFAM" id="SSF49464">
    <property type="entry name" value="Carboxypeptidase regulatory domain-like"/>
    <property type="match status" value="1"/>
</dbReference>
<evidence type="ECO:0000313" key="2">
    <source>
        <dbReference type="EMBL" id="CAH1780914.1"/>
    </source>
</evidence>
<organism evidence="2 3">
    <name type="scientific">Owenia fusiformis</name>
    <name type="common">Polychaete worm</name>
    <dbReference type="NCBI Taxonomy" id="6347"/>
    <lineage>
        <taxon>Eukaryota</taxon>
        <taxon>Metazoa</taxon>
        <taxon>Spiralia</taxon>
        <taxon>Lophotrochozoa</taxon>
        <taxon>Annelida</taxon>
        <taxon>Polychaeta</taxon>
        <taxon>Sedentaria</taxon>
        <taxon>Canalipalpata</taxon>
        <taxon>Sabellida</taxon>
        <taxon>Oweniida</taxon>
        <taxon>Oweniidae</taxon>
        <taxon>Owenia</taxon>
    </lineage>
</organism>
<name>A0A8S4NHB2_OWEFU</name>
<dbReference type="Proteomes" id="UP000749559">
    <property type="component" value="Unassembled WGS sequence"/>
</dbReference>
<evidence type="ECO:0000259" key="1">
    <source>
        <dbReference type="Pfam" id="PF23591"/>
    </source>
</evidence>
<dbReference type="Pfam" id="PF23591">
    <property type="entry name" value="CILP"/>
    <property type="match status" value="1"/>
</dbReference>
<feature type="domain" description="Cartilage intermediate layer protein 1/2 beta-sandwich" evidence="1">
    <location>
        <begin position="39"/>
        <end position="126"/>
    </location>
</feature>
<dbReference type="InterPro" id="IPR039675">
    <property type="entry name" value="CILP1/CILP2"/>
</dbReference>
<proteinExistence type="predicted"/>
<evidence type="ECO:0000313" key="3">
    <source>
        <dbReference type="Proteomes" id="UP000749559"/>
    </source>
</evidence>
<keyword evidence="3" id="KW-1185">Reference proteome</keyword>
<dbReference type="PANTHER" id="PTHR15031">
    <property type="entry name" value="CARTILAGE INTERMEDIATE LAYER PROTEIN CLIP"/>
    <property type="match status" value="1"/>
</dbReference>
<dbReference type="OrthoDB" id="9929167at2759"/>
<feature type="non-terminal residue" evidence="2">
    <location>
        <position position="1"/>
    </location>
</feature>
<dbReference type="AlphaFoldDB" id="A0A8S4NHB2"/>
<gene>
    <name evidence="2" type="ORF">OFUS_LOCUS7548</name>
</gene>
<feature type="non-terminal residue" evidence="2">
    <location>
        <position position="440"/>
    </location>
</feature>
<dbReference type="InterPro" id="IPR056256">
    <property type="entry name" value="CILP-1/2_b-sand_dom2"/>
</dbReference>
<dbReference type="InterPro" id="IPR008969">
    <property type="entry name" value="CarboxyPept-like_regulatory"/>
</dbReference>
<comment type="caution">
    <text evidence="2">The sequence shown here is derived from an EMBL/GenBank/DDBJ whole genome shotgun (WGS) entry which is preliminary data.</text>
</comment>
<sequence>RTLQCSGYSIDVFVSLECGCKRCQPGMIGLMSGNSSFEPRVRLVGSVLDRSTKRPIAQTSVYYLGTNIANTSLSGRFYLKIPKGASRITVSVKDHFANAYFERTKVIHVNQPFGTIYEDIVMTKKSRDSVVAQSSTGIQNVKILGNDIEMSLDQLGFYSDGVKYNGSVGVSVNFIDPRDPNVDQLVPGDMVFTNEEGEVEDLRSFGMWQMAFDDTQGNDVGVQGDVGIQVSGNYLGATDRTPVKLWSMDPDSGRWQFENELRATESGIKDTHMMNTFFFGNITLRGNFVYNFDSPSVNYCFMRIETYTDPTLSNVTDWTRQRTPEARVVSAQSLRRDGSGMSLTGAESYIGGTKIKTNRNCILTTCSEEPGSSEFNGFVFVNGEEGPFSASHTVGGEAIPGAVIELDEQNRTIGTTVSPLTLDGPIYHSSQTECLNQLSS</sequence>